<dbReference type="PROSITE" id="PS50943">
    <property type="entry name" value="HTH_CROC1"/>
    <property type="match status" value="1"/>
</dbReference>
<evidence type="ECO:0000259" key="1">
    <source>
        <dbReference type="PROSITE" id="PS50943"/>
    </source>
</evidence>
<dbReference type="Proteomes" id="UP000663444">
    <property type="component" value="Chromosome"/>
</dbReference>
<evidence type="ECO:0000313" key="2">
    <source>
        <dbReference type="EMBL" id="QRJ62478.1"/>
    </source>
</evidence>
<dbReference type="KEGG" id="ares:IWH25_11860"/>
<dbReference type="SUPFAM" id="SSF47413">
    <property type="entry name" value="lambda repressor-like DNA-binding domains"/>
    <property type="match status" value="1"/>
</dbReference>
<dbReference type="RefSeq" id="WP_203386010.1">
    <property type="nucleotide sequence ID" value="NZ_CP064781.1"/>
</dbReference>
<dbReference type="Pfam" id="PF01381">
    <property type="entry name" value="HTH_3"/>
    <property type="match status" value="1"/>
</dbReference>
<dbReference type="CDD" id="cd00093">
    <property type="entry name" value="HTH_XRE"/>
    <property type="match status" value="1"/>
</dbReference>
<dbReference type="EMBL" id="CP064781">
    <property type="protein sequence ID" value="QRJ62478.1"/>
    <property type="molecule type" value="Genomic_DNA"/>
</dbReference>
<dbReference type="AlphaFoldDB" id="A0A974PWL6"/>
<dbReference type="SMART" id="SM00530">
    <property type="entry name" value="HTH_XRE"/>
    <property type="match status" value="1"/>
</dbReference>
<dbReference type="InterPro" id="IPR010982">
    <property type="entry name" value="Lambda_DNA-bd_dom_sf"/>
</dbReference>
<organism evidence="2 3">
    <name type="scientific">Azospira restricta</name>
    <dbReference type="NCBI Taxonomy" id="404405"/>
    <lineage>
        <taxon>Bacteria</taxon>
        <taxon>Pseudomonadati</taxon>
        <taxon>Pseudomonadota</taxon>
        <taxon>Betaproteobacteria</taxon>
        <taxon>Rhodocyclales</taxon>
        <taxon>Rhodocyclaceae</taxon>
        <taxon>Azospira</taxon>
    </lineage>
</organism>
<dbReference type="InterPro" id="IPR001387">
    <property type="entry name" value="Cro/C1-type_HTH"/>
</dbReference>
<sequence length="105" mass="11449">MPDLKFNPVAHDHKKFLAKAQKRDGFTEAYEALALEYQLASQMLKARARAGLTQDAVAERMGTTKSAISRLESAGKHAPSLATLKRYAEAVGCDLQVKLVPHKAA</sequence>
<reference evidence="2" key="1">
    <citation type="submission" date="2020-11" db="EMBL/GenBank/DDBJ databases">
        <title>Azospira restricta DSM 18626 genome sequence.</title>
        <authorList>
            <person name="Moe W.M."/>
        </authorList>
    </citation>
    <scope>NUCLEOTIDE SEQUENCE</scope>
    <source>
        <strain evidence="2">DSM 18626</strain>
    </source>
</reference>
<feature type="domain" description="HTH cro/C1-type" evidence="1">
    <location>
        <begin position="43"/>
        <end position="98"/>
    </location>
</feature>
<evidence type="ECO:0000313" key="3">
    <source>
        <dbReference type="Proteomes" id="UP000663444"/>
    </source>
</evidence>
<protein>
    <submittedName>
        <fullName evidence="2">Helix-turn-helix transcriptional regulator</fullName>
    </submittedName>
</protein>
<dbReference type="Gene3D" id="1.10.260.40">
    <property type="entry name" value="lambda repressor-like DNA-binding domains"/>
    <property type="match status" value="1"/>
</dbReference>
<proteinExistence type="predicted"/>
<gene>
    <name evidence="2" type="ORF">IWH25_11860</name>
</gene>
<name>A0A974PWL6_9RHOO</name>
<keyword evidence="3" id="KW-1185">Reference proteome</keyword>
<accession>A0A974PWL6</accession>
<dbReference type="GO" id="GO:0003677">
    <property type="term" value="F:DNA binding"/>
    <property type="evidence" value="ECO:0007669"/>
    <property type="project" value="InterPro"/>
</dbReference>